<feature type="transmembrane region" description="Helical" evidence="1">
    <location>
        <begin position="20"/>
        <end position="52"/>
    </location>
</feature>
<dbReference type="OrthoDB" id="7933712at2"/>
<reference evidence="2 3" key="1">
    <citation type="submission" date="2016-11" db="EMBL/GenBank/DDBJ databases">
        <authorList>
            <person name="Jaros S."/>
            <person name="Januszkiewicz K."/>
            <person name="Wedrychowicz H."/>
        </authorList>
    </citation>
    <scope>NUCLEOTIDE SEQUENCE [LARGE SCALE GENOMIC DNA]</scope>
    <source>
        <strain evidence="2 3">DSM 28715</strain>
    </source>
</reference>
<protein>
    <recommendedName>
        <fullName evidence="4">DUF4389 domain-containing protein</fullName>
    </recommendedName>
</protein>
<gene>
    <name evidence="2" type="ORF">SAMN05444003_1126</name>
</gene>
<dbReference type="InterPro" id="IPR025498">
    <property type="entry name" value="DUF4389"/>
</dbReference>
<dbReference type="STRING" id="1508389.SAMN05444003_1126"/>
<organism evidence="2 3">
    <name type="scientific">Cognatiyoonia sediminum</name>
    <dbReference type="NCBI Taxonomy" id="1508389"/>
    <lineage>
        <taxon>Bacteria</taxon>
        <taxon>Pseudomonadati</taxon>
        <taxon>Pseudomonadota</taxon>
        <taxon>Alphaproteobacteria</taxon>
        <taxon>Rhodobacterales</taxon>
        <taxon>Paracoccaceae</taxon>
        <taxon>Cognatiyoonia</taxon>
    </lineage>
</organism>
<keyword evidence="1" id="KW-0812">Transmembrane</keyword>
<dbReference type="EMBL" id="FQXB01000001">
    <property type="protein sequence ID" value="SHG83108.1"/>
    <property type="molecule type" value="Genomic_DNA"/>
</dbReference>
<dbReference type="Pfam" id="PF14333">
    <property type="entry name" value="DUF4389"/>
    <property type="match status" value="1"/>
</dbReference>
<keyword evidence="1" id="KW-1133">Transmembrane helix</keyword>
<proteinExistence type="predicted"/>
<accession>A0A1M5N0N7</accession>
<dbReference type="AlphaFoldDB" id="A0A1M5N0N7"/>
<keyword evidence="3" id="KW-1185">Reference proteome</keyword>
<sequence>MQDDQTPNDAPESDYDNMFIRLVTMIIVAVLLSMAHTLLGLITVAQFVIMLVNQREPNEQLAEFGTTMGMWMAKAARYQTGASEVKPWPFTQLD</sequence>
<evidence type="ECO:0000313" key="3">
    <source>
        <dbReference type="Proteomes" id="UP000184074"/>
    </source>
</evidence>
<keyword evidence="1" id="KW-0472">Membrane</keyword>
<evidence type="ECO:0000256" key="1">
    <source>
        <dbReference type="SAM" id="Phobius"/>
    </source>
</evidence>
<name>A0A1M5N0N7_9RHOB</name>
<evidence type="ECO:0000313" key="2">
    <source>
        <dbReference type="EMBL" id="SHG83108.1"/>
    </source>
</evidence>
<evidence type="ECO:0008006" key="4">
    <source>
        <dbReference type="Google" id="ProtNLM"/>
    </source>
</evidence>
<dbReference type="Proteomes" id="UP000184074">
    <property type="component" value="Unassembled WGS sequence"/>
</dbReference>
<dbReference type="RefSeq" id="WP_072899852.1">
    <property type="nucleotide sequence ID" value="NZ_FQXB01000001.1"/>
</dbReference>